<accession>A0A429Z0V7</accession>
<dbReference type="RefSeq" id="WP_126698619.1">
    <property type="nucleotide sequence ID" value="NZ_RWKW01000022.1"/>
</dbReference>
<keyword evidence="3" id="KW-1185">Reference proteome</keyword>
<dbReference type="AlphaFoldDB" id="A0A429Z0V7"/>
<feature type="region of interest" description="Disordered" evidence="1">
    <location>
        <begin position="54"/>
        <end position="76"/>
    </location>
</feature>
<dbReference type="OrthoDB" id="9916921at2"/>
<name>A0A429Z0V7_9HYPH</name>
<protein>
    <submittedName>
        <fullName evidence="2">Uncharacterized protein</fullName>
    </submittedName>
</protein>
<comment type="caution">
    <text evidence="2">The sequence shown here is derived from an EMBL/GenBank/DDBJ whole genome shotgun (WGS) entry which is preliminary data.</text>
</comment>
<feature type="compositionally biased region" description="Basic and acidic residues" evidence="1">
    <location>
        <begin position="63"/>
        <end position="76"/>
    </location>
</feature>
<gene>
    <name evidence="2" type="ORF">EJC49_06320</name>
</gene>
<reference evidence="2 3" key="1">
    <citation type="submission" date="2018-12" db="EMBL/GenBank/DDBJ databases">
        <title>Mesorhizobium carbonis sp. nov., isolated from coal mine water.</title>
        <authorList>
            <person name="Xin W."/>
            <person name="Xu Z."/>
            <person name="Xiang F."/>
            <person name="Zhang J."/>
            <person name="Xi L."/>
            <person name="Liu J."/>
        </authorList>
    </citation>
    <scope>NUCLEOTIDE SEQUENCE [LARGE SCALE GENOMIC DNA]</scope>
    <source>
        <strain evidence="2 3">B2.3</strain>
    </source>
</reference>
<evidence type="ECO:0000256" key="1">
    <source>
        <dbReference type="SAM" id="MobiDB-lite"/>
    </source>
</evidence>
<sequence length="76" mass="8508">MNVRTLVEIYQFFWMLESNAQQRLAWEDAAQARIARARADQMATAQMRAMLAANPSGSLGHSKLNDPKSLEESGLL</sequence>
<organism evidence="2 3">
    <name type="scientific">Aquibium carbonis</name>
    <dbReference type="NCBI Taxonomy" id="2495581"/>
    <lineage>
        <taxon>Bacteria</taxon>
        <taxon>Pseudomonadati</taxon>
        <taxon>Pseudomonadota</taxon>
        <taxon>Alphaproteobacteria</taxon>
        <taxon>Hyphomicrobiales</taxon>
        <taxon>Phyllobacteriaceae</taxon>
        <taxon>Aquibium</taxon>
    </lineage>
</organism>
<evidence type="ECO:0000313" key="2">
    <source>
        <dbReference type="EMBL" id="RST87264.1"/>
    </source>
</evidence>
<evidence type="ECO:0000313" key="3">
    <source>
        <dbReference type="Proteomes" id="UP000278398"/>
    </source>
</evidence>
<dbReference type="Proteomes" id="UP000278398">
    <property type="component" value="Unassembled WGS sequence"/>
</dbReference>
<proteinExistence type="predicted"/>
<dbReference type="EMBL" id="RWKW01000022">
    <property type="protein sequence ID" value="RST87264.1"/>
    <property type="molecule type" value="Genomic_DNA"/>
</dbReference>